<dbReference type="Pfam" id="PF06984">
    <property type="entry name" value="MRP-L47"/>
    <property type="match status" value="1"/>
</dbReference>
<dbReference type="CTD" id="57129"/>
<evidence type="ECO:0000256" key="3">
    <source>
        <dbReference type="ARBA" id="ARBA00022980"/>
    </source>
</evidence>
<comment type="subcellular location">
    <subcellularLocation>
        <location evidence="1">Mitochondrion</location>
    </subcellularLocation>
</comment>
<dbReference type="InterPro" id="IPR010729">
    <property type="entry name" value="Ribosomal_uL29_mit"/>
</dbReference>
<dbReference type="RefSeq" id="XP_014243007.1">
    <property type="nucleotide sequence ID" value="XM_014387521.2"/>
</dbReference>
<dbReference type="KEGG" id="clec:106663026"/>
<dbReference type="Proteomes" id="UP000494040">
    <property type="component" value="Unassembled WGS sequence"/>
</dbReference>
<accession>A0A8I6RBP2</accession>
<evidence type="ECO:0000256" key="5">
    <source>
        <dbReference type="ARBA" id="ARBA00023274"/>
    </source>
</evidence>
<dbReference type="OrthoDB" id="270763at2759"/>
<evidence type="ECO:0000313" key="8">
    <source>
        <dbReference type="Proteomes" id="UP000494040"/>
    </source>
</evidence>
<protein>
    <recommendedName>
        <fullName evidence="6">Large ribosomal subunit protein uL29m</fullName>
    </recommendedName>
</protein>
<dbReference type="PANTHER" id="PTHR21183:SF18">
    <property type="entry name" value="LARGE RIBOSOMAL SUBUNIT PROTEIN UL29M"/>
    <property type="match status" value="1"/>
</dbReference>
<sequence length="249" mass="29719">MSTKLLGLVKSFSSLKIIPGVLQHHSMALRRESTQAQTGLMEFFDIKENWSKKAVHVGRPWSKDELRSKSNQDLHKLWFVLLKERNMLLTMEEEYKRNVELIPSPDRIDKVKESMVNLEDVVRERNRAYYMLETGETGERPGKVMSNPLGMHFFFKAGEHVIPEEMNAHWYKTRRLYTNRKECMRFLLLMGEKKYLEKRRARNRERKHVMQILKRYPDADLEAIKFEYPSVDIEKVKCWRKVKGHHVPD</sequence>
<reference evidence="7" key="1">
    <citation type="submission" date="2022-01" db="UniProtKB">
        <authorList>
            <consortium name="EnsemblMetazoa"/>
        </authorList>
    </citation>
    <scope>IDENTIFICATION</scope>
</reference>
<dbReference type="PANTHER" id="PTHR21183">
    <property type="entry name" value="RIBOSOMAL PROTEIN L47, MITOCHONDRIAL-RELATED"/>
    <property type="match status" value="1"/>
</dbReference>
<dbReference type="GeneID" id="106663026"/>
<keyword evidence="8" id="KW-1185">Reference proteome</keyword>
<name>A0A8I6RBP2_CIMLE</name>
<organism evidence="7 8">
    <name type="scientific">Cimex lectularius</name>
    <name type="common">Bed bug</name>
    <name type="synonym">Acanthia lectularia</name>
    <dbReference type="NCBI Taxonomy" id="79782"/>
    <lineage>
        <taxon>Eukaryota</taxon>
        <taxon>Metazoa</taxon>
        <taxon>Ecdysozoa</taxon>
        <taxon>Arthropoda</taxon>
        <taxon>Hexapoda</taxon>
        <taxon>Insecta</taxon>
        <taxon>Pterygota</taxon>
        <taxon>Neoptera</taxon>
        <taxon>Paraneoptera</taxon>
        <taxon>Hemiptera</taxon>
        <taxon>Heteroptera</taxon>
        <taxon>Panheteroptera</taxon>
        <taxon>Cimicomorpha</taxon>
        <taxon>Cimicidae</taxon>
        <taxon>Cimex</taxon>
    </lineage>
</organism>
<dbReference type="Gene3D" id="6.10.330.20">
    <property type="match status" value="1"/>
</dbReference>
<dbReference type="GO" id="GO:0003735">
    <property type="term" value="F:structural constituent of ribosome"/>
    <property type="evidence" value="ECO:0007669"/>
    <property type="project" value="InterPro"/>
</dbReference>
<keyword evidence="3" id="KW-0689">Ribosomal protein</keyword>
<evidence type="ECO:0000256" key="4">
    <source>
        <dbReference type="ARBA" id="ARBA00023128"/>
    </source>
</evidence>
<dbReference type="GO" id="GO:0032543">
    <property type="term" value="P:mitochondrial translation"/>
    <property type="evidence" value="ECO:0007669"/>
    <property type="project" value="TreeGrafter"/>
</dbReference>
<dbReference type="InterPro" id="IPR038340">
    <property type="entry name" value="MRP-L47_sf"/>
</dbReference>
<dbReference type="EnsemblMetazoa" id="XM_014387521.2">
    <property type="protein sequence ID" value="XP_014243007.1"/>
    <property type="gene ID" value="LOC106663026"/>
</dbReference>
<evidence type="ECO:0000256" key="6">
    <source>
        <dbReference type="ARBA" id="ARBA00035289"/>
    </source>
</evidence>
<proteinExistence type="inferred from homology"/>
<keyword evidence="4" id="KW-0496">Mitochondrion</keyword>
<keyword evidence="5" id="KW-0687">Ribonucleoprotein</keyword>
<evidence type="ECO:0000256" key="1">
    <source>
        <dbReference type="ARBA" id="ARBA00004173"/>
    </source>
</evidence>
<evidence type="ECO:0000313" key="7">
    <source>
        <dbReference type="EnsemblMetazoa" id="XP_014243007.1"/>
    </source>
</evidence>
<dbReference type="AlphaFoldDB" id="A0A8I6RBP2"/>
<comment type="similarity">
    <text evidence="2">Belongs to the universal ribosomal protein uL29 family.</text>
</comment>
<evidence type="ECO:0000256" key="2">
    <source>
        <dbReference type="ARBA" id="ARBA00009254"/>
    </source>
</evidence>
<dbReference type="GO" id="GO:0005762">
    <property type="term" value="C:mitochondrial large ribosomal subunit"/>
    <property type="evidence" value="ECO:0007669"/>
    <property type="project" value="TreeGrafter"/>
</dbReference>
<dbReference type="OMA" id="LTMEHEC"/>